<proteinExistence type="predicted"/>
<comment type="caution">
    <text evidence="1">The sequence shown here is derived from an EMBL/GenBank/DDBJ whole genome shotgun (WGS) entry which is preliminary data.</text>
</comment>
<reference evidence="1 2" key="1">
    <citation type="journal article" date="2021" name="Commun. Biol.">
        <title>The genome of Shorea leprosula (Dipterocarpaceae) highlights the ecological relevance of drought in aseasonal tropical rainforests.</title>
        <authorList>
            <person name="Ng K.K.S."/>
            <person name="Kobayashi M.J."/>
            <person name="Fawcett J.A."/>
            <person name="Hatakeyama M."/>
            <person name="Paape T."/>
            <person name="Ng C.H."/>
            <person name="Ang C.C."/>
            <person name="Tnah L.H."/>
            <person name="Lee C.T."/>
            <person name="Nishiyama T."/>
            <person name="Sese J."/>
            <person name="O'Brien M.J."/>
            <person name="Copetti D."/>
            <person name="Mohd Noor M.I."/>
            <person name="Ong R.C."/>
            <person name="Putra M."/>
            <person name="Sireger I.Z."/>
            <person name="Indrioko S."/>
            <person name="Kosugi Y."/>
            <person name="Izuno A."/>
            <person name="Isagi Y."/>
            <person name="Lee S.L."/>
            <person name="Shimizu K.K."/>
        </authorList>
    </citation>
    <scope>NUCLEOTIDE SEQUENCE [LARGE SCALE GENOMIC DNA]</scope>
    <source>
        <strain evidence="1">214</strain>
    </source>
</reference>
<dbReference type="Proteomes" id="UP001054252">
    <property type="component" value="Unassembled WGS sequence"/>
</dbReference>
<organism evidence="1 2">
    <name type="scientific">Rubroshorea leprosula</name>
    <dbReference type="NCBI Taxonomy" id="152421"/>
    <lineage>
        <taxon>Eukaryota</taxon>
        <taxon>Viridiplantae</taxon>
        <taxon>Streptophyta</taxon>
        <taxon>Embryophyta</taxon>
        <taxon>Tracheophyta</taxon>
        <taxon>Spermatophyta</taxon>
        <taxon>Magnoliopsida</taxon>
        <taxon>eudicotyledons</taxon>
        <taxon>Gunneridae</taxon>
        <taxon>Pentapetalae</taxon>
        <taxon>rosids</taxon>
        <taxon>malvids</taxon>
        <taxon>Malvales</taxon>
        <taxon>Dipterocarpaceae</taxon>
        <taxon>Rubroshorea</taxon>
    </lineage>
</organism>
<sequence length="63" mass="6964">MIAVSIMAELLGEYSVALARVTERLLALRRAGLSFRGSSVSNFRFASSPVLNHPEQSSFLVYF</sequence>
<dbReference type="PANTHER" id="PTHR48189">
    <property type="entry name" value="BNAA10G07240D PROTEIN"/>
    <property type="match status" value="1"/>
</dbReference>
<accession>A0AAV5KLY4</accession>
<evidence type="ECO:0000313" key="1">
    <source>
        <dbReference type="EMBL" id="GKV25478.1"/>
    </source>
</evidence>
<gene>
    <name evidence="1" type="ORF">SLEP1_g34915</name>
</gene>
<dbReference type="EMBL" id="BPVZ01000069">
    <property type="protein sequence ID" value="GKV25478.1"/>
    <property type="molecule type" value="Genomic_DNA"/>
</dbReference>
<evidence type="ECO:0000313" key="2">
    <source>
        <dbReference type="Proteomes" id="UP001054252"/>
    </source>
</evidence>
<dbReference type="PANTHER" id="PTHR48189:SF3">
    <property type="entry name" value="SECRETED PROTEIN"/>
    <property type="match status" value="1"/>
</dbReference>
<dbReference type="AlphaFoldDB" id="A0AAV5KLY4"/>
<name>A0AAV5KLY4_9ROSI</name>
<protein>
    <submittedName>
        <fullName evidence="1">Uncharacterized protein</fullName>
    </submittedName>
</protein>
<keyword evidence="2" id="KW-1185">Reference proteome</keyword>